<proteinExistence type="predicted"/>
<dbReference type="RefSeq" id="WP_141628610.1">
    <property type="nucleotide sequence ID" value="NZ_VHIR01000003.1"/>
</dbReference>
<sequence>MARRSLLSFRRSSRMLSAAALIAVAFTVGACSEGGSSEPRTSTITVRPSEQPGEGAPSASAADPSEGVAQDAQPAASGDGSLAEAYGRILDNPRSVNFNYDYSLRTSRASGSYQYALADITGDISPELLLCDCNYDVSPVVAINGAANPANPVVSEDVLIRGAAGAGGGRYGLSVGNGGMYQIEWHSVRPESYATKFGMQGSHLVKTTEQVEIQNPSELGVTAANFVDVSDRSVLSNAGLGAASAGPAQAAANTATAQESQPQGENVLSGTIKQMTARELMKGQPTPNGESPDLTFWVLVLDSPQSLTGRSSGERGALRTRPNQEMVSLDDRGEWSGYKDQHVNLTYDPTQSWWPSDTSLPRGKLRAYPVDVSVG</sequence>
<reference evidence="3 4" key="1">
    <citation type="submission" date="2019-06" db="EMBL/GenBank/DDBJ databases">
        <title>Draft genome of C. phoceense Strain 272.</title>
        <authorList>
            <person name="Pacheco L.G.C."/>
            <person name="Barberis C.M."/>
            <person name="Almuzara M.N."/>
            <person name="Traglia G.M."/>
            <person name="Santos C.S."/>
            <person name="Rocha D.J.P.G."/>
            <person name="Aguiar E.R.G.R."/>
            <person name="Vay C.A."/>
        </authorList>
    </citation>
    <scope>NUCLEOTIDE SEQUENCE [LARGE SCALE GENOMIC DNA]</scope>
    <source>
        <strain evidence="3 4">272</strain>
    </source>
</reference>
<keyword evidence="4" id="KW-1185">Reference proteome</keyword>
<dbReference type="Proteomes" id="UP000318080">
    <property type="component" value="Unassembled WGS sequence"/>
</dbReference>
<dbReference type="PROSITE" id="PS51257">
    <property type="entry name" value="PROKAR_LIPOPROTEIN"/>
    <property type="match status" value="1"/>
</dbReference>
<protein>
    <submittedName>
        <fullName evidence="3">Uncharacterized protein</fullName>
    </submittedName>
</protein>
<feature type="chain" id="PRO_5021765512" evidence="2">
    <location>
        <begin position="31"/>
        <end position="375"/>
    </location>
</feature>
<dbReference type="EMBL" id="VHIR01000003">
    <property type="protein sequence ID" value="TQE44165.1"/>
    <property type="molecule type" value="Genomic_DNA"/>
</dbReference>
<feature type="compositionally biased region" description="Polar residues" evidence="1">
    <location>
        <begin position="34"/>
        <end position="48"/>
    </location>
</feature>
<comment type="caution">
    <text evidence="3">The sequence shown here is derived from an EMBL/GenBank/DDBJ whole genome shotgun (WGS) entry which is preliminary data.</text>
</comment>
<evidence type="ECO:0000313" key="4">
    <source>
        <dbReference type="Proteomes" id="UP000318080"/>
    </source>
</evidence>
<feature type="signal peptide" evidence="2">
    <location>
        <begin position="1"/>
        <end position="30"/>
    </location>
</feature>
<keyword evidence="2" id="KW-0732">Signal</keyword>
<name>A0A540R8U5_9CORY</name>
<evidence type="ECO:0000313" key="3">
    <source>
        <dbReference type="EMBL" id="TQE44165.1"/>
    </source>
</evidence>
<evidence type="ECO:0000256" key="2">
    <source>
        <dbReference type="SAM" id="SignalP"/>
    </source>
</evidence>
<accession>A0A540R8U5</accession>
<gene>
    <name evidence="3" type="ORF">EJK80_03270</name>
</gene>
<evidence type="ECO:0000256" key="1">
    <source>
        <dbReference type="SAM" id="MobiDB-lite"/>
    </source>
</evidence>
<dbReference type="AlphaFoldDB" id="A0A540R8U5"/>
<organism evidence="3 4">
    <name type="scientific">Corynebacterium phoceense</name>
    <dbReference type="NCBI Taxonomy" id="1686286"/>
    <lineage>
        <taxon>Bacteria</taxon>
        <taxon>Bacillati</taxon>
        <taxon>Actinomycetota</taxon>
        <taxon>Actinomycetes</taxon>
        <taxon>Mycobacteriales</taxon>
        <taxon>Corynebacteriaceae</taxon>
        <taxon>Corynebacterium</taxon>
    </lineage>
</organism>
<feature type="region of interest" description="Disordered" evidence="1">
    <location>
        <begin position="32"/>
        <end position="79"/>
    </location>
</feature>